<dbReference type="PANTHER" id="PTHR44086">
    <property type="entry name" value="THIOSULFATE SULFURTRANSFERASE RDL2, MITOCHONDRIAL-RELATED"/>
    <property type="match status" value="1"/>
</dbReference>
<evidence type="ECO:0000259" key="1">
    <source>
        <dbReference type="PROSITE" id="PS50206"/>
    </source>
</evidence>
<dbReference type="SUPFAM" id="SSF52821">
    <property type="entry name" value="Rhodanese/Cell cycle control phosphatase"/>
    <property type="match status" value="1"/>
</dbReference>
<feature type="domain" description="Rhodanese" evidence="1">
    <location>
        <begin position="24"/>
        <end position="112"/>
    </location>
</feature>
<accession>A0A4R2Q5L0</accession>
<dbReference type="CDD" id="cd00158">
    <property type="entry name" value="RHOD"/>
    <property type="match status" value="1"/>
</dbReference>
<dbReference type="PROSITE" id="PS50206">
    <property type="entry name" value="RHODANESE_3"/>
    <property type="match status" value="1"/>
</dbReference>
<protein>
    <submittedName>
        <fullName evidence="2">Rhodanese-related sulfurtransferase</fullName>
    </submittedName>
</protein>
<comment type="caution">
    <text evidence="2">The sequence shown here is derived from an EMBL/GenBank/DDBJ whole genome shotgun (WGS) entry which is preliminary data.</text>
</comment>
<dbReference type="EMBL" id="SLXP01000002">
    <property type="protein sequence ID" value="TCP43098.1"/>
    <property type="molecule type" value="Genomic_DNA"/>
</dbReference>
<dbReference type="InterPro" id="IPR001763">
    <property type="entry name" value="Rhodanese-like_dom"/>
</dbReference>
<dbReference type="SMART" id="SM00450">
    <property type="entry name" value="RHOD"/>
    <property type="match status" value="1"/>
</dbReference>
<evidence type="ECO:0000313" key="2">
    <source>
        <dbReference type="EMBL" id="TCP43098.1"/>
    </source>
</evidence>
<evidence type="ECO:0000313" key="3">
    <source>
        <dbReference type="Proteomes" id="UP000294835"/>
    </source>
</evidence>
<proteinExistence type="predicted"/>
<keyword evidence="2" id="KW-0808">Transferase</keyword>
<dbReference type="InterPro" id="IPR036873">
    <property type="entry name" value="Rhodanese-like_dom_sf"/>
</dbReference>
<sequence>MHTEDVNGKVLEHWTVDDLQKGMAEGRVVLIDVRTPQEYMFEYIRGSLLLPMAAYDPSFLPEEGDKRIVFHCGSGVRSRKVAEAYLAAGHDHAAHLEGGFAAWKTAHKPYIGTDMASGAPVAVHG</sequence>
<gene>
    <name evidence="2" type="ORF">EV662_102291</name>
</gene>
<reference evidence="2 3" key="1">
    <citation type="submission" date="2019-03" db="EMBL/GenBank/DDBJ databases">
        <title>Genomic Encyclopedia of Type Strains, Phase IV (KMG-IV): sequencing the most valuable type-strain genomes for metagenomic binning, comparative biology and taxonomic classification.</title>
        <authorList>
            <person name="Goeker M."/>
        </authorList>
    </citation>
    <scope>NUCLEOTIDE SEQUENCE [LARGE SCALE GENOMIC DNA]</scope>
    <source>
        <strain evidence="2 3">DSM 18063</strain>
    </source>
</reference>
<dbReference type="RefSeq" id="WP_132460950.1">
    <property type="nucleotide sequence ID" value="NZ_SLXP01000002.1"/>
</dbReference>
<dbReference type="Pfam" id="PF00581">
    <property type="entry name" value="Rhodanese"/>
    <property type="match status" value="1"/>
</dbReference>
<dbReference type="Proteomes" id="UP000294835">
    <property type="component" value="Unassembled WGS sequence"/>
</dbReference>
<keyword evidence="3" id="KW-1185">Reference proteome</keyword>
<dbReference type="OrthoDB" id="9807812at2"/>
<dbReference type="PANTHER" id="PTHR44086:SF10">
    <property type="entry name" value="THIOSULFATE SULFURTRANSFERASE_RHODANESE-LIKE DOMAIN-CONTAINING PROTEIN 3"/>
    <property type="match status" value="1"/>
</dbReference>
<organism evidence="2 3">
    <name type="scientific">Rhodovulum marinum</name>
    <dbReference type="NCBI Taxonomy" id="320662"/>
    <lineage>
        <taxon>Bacteria</taxon>
        <taxon>Pseudomonadati</taxon>
        <taxon>Pseudomonadota</taxon>
        <taxon>Alphaproteobacteria</taxon>
        <taxon>Rhodobacterales</taxon>
        <taxon>Paracoccaceae</taxon>
        <taxon>Rhodovulum</taxon>
    </lineage>
</organism>
<dbReference type="GO" id="GO:0004792">
    <property type="term" value="F:thiosulfate-cyanide sulfurtransferase activity"/>
    <property type="evidence" value="ECO:0007669"/>
    <property type="project" value="TreeGrafter"/>
</dbReference>
<name>A0A4R2Q5L0_9RHOB</name>
<dbReference type="AlphaFoldDB" id="A0A4R2Q5L0"/>
<dbReference type="Gene3D" id="3.40.250.10">
    <property type="entry name" value="Rhodanese-like domain"/>
    <property type="match status" value="1"/>
</dbReference>